<comment type="caution">
    <text evidence="4">The sequence shown here is derived from an EMBL/GenBank/DDBJ whole genome shotgun (WGS) entry which is preliminary data.</text>
</comment>
<dbReference type="PANTHER" id="PTHR33279">
    <property type="entry name" value="SULFUR CARRIER PROTEIN YEDF-RELATED"/>
    <property type="match status" value="1"/>
</dbReference>
<reference evidence="4" key="1">
    <citation type="journal article" date="2014" name="Int. J. Syst. Evol. Microbiol.">
        <title>Complete genome sequence of Corynebacterium casei LMG S-19264T (=DSM 44701T), isolated from a smear-ripened cheese.</title>
        <authorList>
            <consortium name="US DOE Joint Genome Institute (JGI-PGF)"/>
            <person name="Walter F."/>
            <person name="Albersmeier A."/>
            <person name="Kalinowski J."/>
            <person name="Ruckert C."/>
        </authorList>
    </citation>
    <scope>NUCLEOTIDE SEQUENCE</scope>
    <source>
        <strain evidence="4">VKM B-2789</strain>
    </source>
</reference>
<dbReference type="SUPFAM" id="SSF64307">
    <property type="entry name" value="SirA-like"/>
    <property type="match status" value="1"/>
</dbReference>
<evidence type="ECO:0000313" key="4">
    <source>
        <dbReference type="EMBL" id="GLK84419.1"/>
    </source>
</evidence>
<comment type="similarity">
    <text evidence="1">Belongs to the sulfur carrier protein TusA family.</text>
</comment>
<dbReference type="EMBL" id="BSFM01000012">
    <property type="protein sequence ID" value="GLK84419.1"/>
    <property type="molecule type" value="Genomic_DNA"/>
</dbReference>
<organism evidence="4 5">
    <name type="scientific">Ancylobacter defluvii</name>
    <dbReference type="NCBI Taxonomy" id="1282440"/>
    <lineage>
        <taxon>Bacteria</taxon>
        <taxon>Pseudomonadati</taxon>
        <taxon>Pseudomonadota</taxon>
        <taxon>Alphaproteobacteria</taxon>
        <taxon>Hyphomicrobiales</taxon>
        <taxon>Xanthobacteraceae</taxon>
        <taxon>Ancylobacter</taxon>
    </lineage>
</organism>
<dbReference type="InterPro" id="IPR001455">
    <property type="entry name" value="TusA-like"/>
</dbReference>
<evidence type="ECO:0000259" key="3">
    <source>
        <dbReference type="PROSITE" id="PS01148"/>
    </source>
</evidence>
<dbReference type="AlphaFoldDB" id="A0A9W6JY25"/>
<name>A0A9W6JY25_9HYPH</name>
<reference evidence="4" key="2">
    <citation type="submission" date="2023-01" db="EMBL/GenBank/DDBJ databases">
        <authorList>
            <person name="Sun Q."/>
            <person name="Evtushenko L."/>
        </authorList>
    </citation>
    <scope>NUCLEOTIDE SEQUENCE</scope>
    <source>
        <strain evidence="4">VKM B-2789</strain>
    </source>
</reference>
<dbReference type="InterPro" id="IPR036868">
    <property type="entry name" value="TusA-like_sf"/>
</dbReference>
<proteinExistence type="inferred from homology"/>
<dbReference type="Pfam" id="PF01206">
    <property type="entry name" value="TusA"/>
    <property type="match status" value="1"/>
</dbReference>
<protein>
    <recommendedName>
        <fullName evidence="3">UPF0033 domain-containing protein</fullName>
    </recommendedName>
</protein>
<dbReference type="PROSITE" id="PS01148">
    <property type="entry name" value="UPF0033"/>
    <property type="match status" value="1"/>
</dbReference>
<keyword evidence="5" id="KW-1185">Reference proteome</keyword>
<sequence>MPVDADPGKPGSEQPDSDQPDSDLPRLLDLKGLKCPLPALHTRRALERATPGQRFEVVCTDPMAVIDIPHLVRQLGDIVESSERRAVELVFRIRKA</sequence>
<evidence type="ECO:0000256" key="2">
    <source>
        <dbReference type="SAM" id="MobiDB-lite"/>
    </source>
</evidence>
<dbReference type="RefSeq" id="WP_213358735.1">
    <property type="nucleotide sequence ID" value="NZ_BSFM01000012.1"/>
</dbReference>
<dbReference type="Proteomes" id="UP001143330">
    <property type="component" value="Unassembled WGS sequence"/>
</dbReference>
<evidence type="ECO:0000313" key="5">
    <source>
        <dbReference type="Proteomes" id="UP001143330"/>
    </source>
</evidence>
<evidence type="ECO:0000256" key="1">
    <source>
        <dbReference type="ARBA" id="ARBA00008984"/>
    </source>
</evidence>
<dbReference type="PANTHER" id="PTHR33279:SF6">
    <property type="entry name" value="SULFUR CARRIER PROTEIN YEDF-RELATED"/>
    <property type="match status" value="1"/>
</dbReference>
<dbReference type="CDD" id="cd00291">
    <property type="entry name" value="SirA_YedF_YeeD"/>
    <property type="match status" value="1"/>
</dbReference>
<gene>
    <name evidence="4" type="ORF">GCM10017653_24890</name>
</gene>
<dbReference type="Gene3D" id="3.30.110.40">
    <property type="entry name" value="TusA-like domain"/>
    <property type="match status" value="1"/>
</dbReference>
<accession>A0A9W6JY25</accession>
<feature type="region of interest" description="Disordered" evidence="2">
    <location>
        <begin position="1"/>
        <end position="27"/>
    </location>
</feature>
<feature type="domain" description="UPF0033" evidence="3">
    <location>
        <begin position="28"/>
        <end position="52"/>
    </location>
</feature>